<feature type="transmembrane region" description="Helical" evidence="8">
    <location>
        <begin position="105"/>
        <end position="124"/>
    </location>
</feature>
<evidence type="ECO:0000259" key="9">
    <source>
        <dbReference type="Pfam" id="PF00361"/>
    </source>
</evidence>
<evidence type="ECO:0000256" key="3">
    <source>
        <dbReference type="ARBA" id="ARBA00022692"/>
    </source>
</evidence>
<geneLocation type="mitochondrion" evidence="10"/>
<proteinExistence type="predicted"/>
<feature type="transmembrane region" description="Helical" evidence="8">
    <location>
        <begin position="425"/>
        <end position="446"/>
    </location>
</feature>
<comment type="catalytic activity">
    <reaction evidence="7">
        <text>a ubiquinone + NADH + 5 H(+)(in) = a ubiquinol + NAD(+) + 4 H(+)(out)</text>
        <dbReference type="Rhea" id="RHEA:29091"/>
        <dbReference type="Rhea" id="RHEA-COMP:9565"/>
        <dbReference type="Rhea" id="RHEA-COMP:9566"/>
        <dbReference type="ChEBI" id="CHEBI:15378"/>
        <dbReference type="ChEBI" id="CHEBI:16389"/>
        <dbReference type="ChEBI" id="CHEBI:17976"/>
        <dbReference type="ChEBI" id="CHEBI:57540"/>
        <dbReference type="ChEBI" id="CHEBI:57945"/>
        <dbReference type="EC" id="7.1.1.2"/>
    </reaction>
</comment>
<organism evidence="10">
    <name type="scientific">Philodina citrina</name>
    <dbReference type="NCBI Taxonomy" id="468664"/>
    <lineage>
        <taxon>Eukaryota</taxon>
        <taxon>Metazoa</taxon>
        <taxon>Spiralia</taxon>
        <taxon>Gnathifera</taxon>
        <taxon>Rotifera</taxon>
        <taxon>Eurotatoria</taxon>
        <taxon>Bdelloidea</taxon>
        <taxon>Philodinida</taxon>
        <taxon>Philodinidae</taxon>
        <taxon>Philodina</taxon>
    </lineage>
</organism>
<sequence>MVFIYVVTLMLMFMVFLFLMVFLMNKGMLIISFKLLSVNFFNDLEIMLNMWSFMFLMMVLFITFSVLLFSFSYMSVYPVQNFIMLYLWFVLSMFWLILNNNFYWMMFGWDGLGVVSFLLIIFYMNYESVTNGLFTIFQNRLGDLFFVFFLLMLLSSSISLNLTLKFGLVALVLGACVKSAQFPFNAWLLAAMSAPTPISSLVHSSTLVVAGVYILLQFSYCLLDVLIVLKYISLLTLLISFFGLLNESDMKKLIAYSTMSHVALMMFLMSMQLYKITFFHLNVHAMFKSLMFMCFGFTMLSSYHSQDKRLVSYMMLSPIIKMIYYFACFCLMGLPFLSGFFSKDFIIEKTMENNSEMSNIFLLLLFLSVSIYYSMKLFQLFRTMYVLSVVEMQISGMFGLLVMMSLSVLIINVFISMVFSVSLEILSYKMMIYLLIFMFLLLSLLTNLNYKWMSYHKILSNFELWNWNWYSLDQFMFSNMFYIVDSVVKLAQVKYILLVNWWVMVLVIVFFKMM</sequence>
<dbReference type="PRINTS" id="PR01434">
    <property type="entry name" value="NADHDHGNASE5"/>
</dbReference>
<feature type="transmembrane region" description="Helical" evidence="8">
    <location>
        <begin position="323"/>
        <end position="342"/>
    </location>
</feature>
<protein>
    <recommendedName>
        <fullName evidence="2">NADH:ubiquinone reductase (H(+)-translocating)</fullName>
        <ecNumber evidence="2">7.1.1.2</ecNumber>
    </recommendedName>
    <alternativeName>
        <fullName evidence="6">NADH dehydrogenase subunit 5</fullName>
    </alternativeName>
</protein>
<evidence type="ECO:0000256" key="1">
    <source>
        <dbReference type="ARBA" id="ARBA00004141"/>
    </source>
</evidence>
<dbReference type="Pfam" id="PF00361">
    <property type="entry name" value="Proton_antipo_M"/>
    <property type="match status" value="1"/>
</dbReference>
<accession>K0J9V1</accession>
<feature type="transmembrane region" description="Helical" evidence="8">
    <location>
        <begin position="186"/>
        <end position="216"/>
    </location>
</feature>
<dbReference type="GO" id="GO:0003954">
    <property type="term" value="F:NADH dehydrogenase activity"/>
    <property type="evidence" value="ECO:0007669"/>
    <property type="project" value="TreeGrafter"/>
</dbReference>
<evidence type="ECO:0000256" key="4">
    <source>
        <dbReference type="ARBA" id="ARBA00022989"/>
    </source>
</evidence>
<keyword evidence="10" id="KW-0496">Mitochondrion</keyword>
<evidence type="ECO:0000256" key="2">
    <source>
        <dbReference type="ARBA" id="ARBA00012944"/>
    </source>
</evidence>
<evidence type="ECO:0000256" key="5">
    <source>
        <dbReference type="ARBA" id="ARBA00023136"/>
    </source>
</evidence>
<keyword evidence="3 8" id="KW-0812">Transmembrane</keyword>
<dbReference type="InterPro" id="IPR001750">
    <property type="entry name" value="ND/Mrp_TM"/>
</dbReference>
<feature type="transmembrane region" description="Helical" evidence="8">
    <location>
        <begin position="144"/>
        <end position="174"/>
    </location>
</feature>
<keyword evidence="5 8" id="KW-0472">Membrane</keyword>
<name>K0J9V1_9BILA</name>
<feature type="transmembrane region" description="Helical" evidence="8">
    <location>
        <begin position="396"/>
        <end position="419"/>
    </location>
</feature>
<comment type="subcellular location">
    <subcellularLocation>
        <location evidence="1">Membrane</location>
        <topology evidence="1">Multi-pass membrane protein</topology>
    </subcellularLocation>
</comment>
<feature type="transmembrane region" description="Helical" evidence="8">
    <location>
        <begin position="79"/>
        <end position="98"/>
    </location>
</feature>
<dbReference type="EC" id="7.1.1.2" evidence="2"/>
<evidence type="ECO:0000313" key="10">
    <source>
        <dbReference type="EMBL" id="CCA94474.1"/>
    </source>
</evidence>
<feature type="domain" description="NADH:quinone oxidoreductase/Mrp antiporter transmembrane" evidence="9">
    <location>
        <begin position="100"/>
        <end position="360"/>
    </location>
</feature>
<dbReference type="GO" id="GO:0042773">
    <property type="term" value="P:ATP synthesis coupled electron transport"/>
    <property type="evidence" value="ECO:0007669"/>
    <property type="project" value="InterPro"/>
</dbReference>
<dbReference type="InterPro" id="IPR003945">
    <property type="entry name" value="NU5C-like"/>
</dbReference>
<evidence type="ECO:0000256" key="6">
    <source>
        <dbReference type="ARBA" id="ARBA00031027"/>
    </source>
</evidence>
<feature type="transmembrane region" description="Helical" evidence="8">
    <location>
        <begin position="285"/>
        <end position="303"/>
    </location>
</feature>
<dbReference type="GO" id="GO:0015990">
    <property type="term" value="P:electron transport coupled proton transport"/>
    <property type="evidence" value="ECO:0007669"/>
    <property type="project" value="TreeGrafter"/>
</dbReference>
<feature type="transmembrane region" description="Helical" evidence="8">
    <location>
        <begin position="357"/>
        <end position="375"/>
    </location>
</feature>
<feature type="transmembrane region" description="Helical" evidence="8">
    <location>
        <begin position="253"/>
        <end position="273"/>
    </location>
</feature>
<feature type="transmembrane region" description="Helical" evidence="8">
    <location>
        <begin position="228"/>
        <end position="246"/>
    </location>
</feature>
<feature type="transmembrane region" description="Helical" evidence="8">
    <location>
        <begin position="46"/>
        <end position="73"/>
    </location>
</feature>
<dbReference type="GO" id="GO:0016020">
    <property type="term" value="C:membrane"/>
    <property type="evidence" value="ECO:0007669"/>
    <property type="project" value="UniProtKB-SubCell"/>
</dbReference>
<evidence type="ECO:0000256" key="7">
    <source>
        <dbReference type="ARBA" id="ARBA00049551"/>
    </source>
</evidence>
<evidence type="ECO:0000256" key="8">
    <source>
        <dbReference type="SAM" id="Phobius"/>
    </source>
</evidence>
<feature type="transmembrane region" description="Helical" evidence="8">
    <location>
        <begin position="490"/>
        <end position="511"/>
    </location>
</feature>
<reference evidence="10" key="1">
    <citation type="journal article" date="2013" name="Mol. Phylogenet. Evol.">
        <title>Phylogenetic analyses of endoparasitic Acanthocephala based on mitochondrial genomes suggest secondary loss of sensory organs.</title>
        <authorList>
            <person name="Weber M."/>
            <person name="Wey-Fabrizius A.R."/>
            <person name="Podsiadlowski L."/>
            <person name="Witek A."/>
            <person name="Schill R.O."/>
            <person name="Sugar L."/>
            <person name="Herlyn H."/>
            <person name="Hankeln T."/>
        </authorList>
    </citation>
    <scope>NUCLEOTIDE SEQUENCE</scope>
</reference>
<dbReference type="GO" id="GO:0008137">
    <property type="term" value="F:NADH dehydrogenase (ubiquinone) activity"/>
    <property type="evidence" value="ECO:0007669"/>
    <property type="project" value="UniProtKB-EC"/>
</dbReference>
<gene>
    <name evidence="10" type="primary">ND5</name>
</gene>
<keyword evidence="4 8" id="KW-1133">Transmembrane helix</keyword>
<dbReference type="EMBL" id="FR856884">
    <property type="protein sequence ID" value="CCA94474.1"/>
    <property type="molecule type" value="Genomic_DNA"/>
</dbReference>
<dbReference type="PANTHER" id="PTHR42829:SF2">
    <property type="entry name" value="NADH-UBIQUINONE OXIDOREDUCTASE CHAIN 5"/>
    <property type="match status" value="1"/>
</dbReference>
<dbReference type="PANTHER" id="PTHR42829">
    <property type="entry name" value="NADH-UBIQUINONE OXIDOREDUCTASE CHAIN 5"/>
    <property type="match status" value="1"/>
</dbReference>
<dbReference type="AlphaFoldDB" id="K0J9V1"/>
<feature type="transmembrane region" description="Helical" evidence="8">
    <location>
        <begin position="6"/>
        <end position="25"/>
    </location>
</feature>